<evidence type="ECO:0000313" key="8">
    <source>
        <dbReference type="Proteomes" id="UP000316238"/>
    </source>
</evidence>
<evidence type="ECO:0000256" key="1">
    <source>
        <dbReference type="ARBA" id="ARBA00022485"/>
    </source>
</evidence>
<feature type="domain" description="4Fe-4S ferredoxin-type" evidence="6">
    <location>
        <begin position="34"/>
        <end position="65"/>
    </location>
</feature>
<organism evidence="7 8">
    <name type="scientific">Candidatus Electronema aureum</name>
    <dbReference type="NCBI Taxonomy" id="2005002"/>
    <lineage>
        <taxon>Bacteria</taxon>
        <taxon>Pseudomonadati</taxon>
        <taxon>Thermodesulfobacteriota</taxon>
        <taxon>Desulfobulbia</taxon>
        <taxon>Desulfobulbales</taxon>
        <taxon>Desulfobulbaceae</taxon>
        <taxon>Candidatus Electronema</taxon>
    </lineage>
</organism>
<reference evidence="7" key="1">
    <citation type="submission" date="2017-07" db="EMBL/GenBank/DDBJ databases">
        <title>The cable genome - Insights into the physiology and evolution of filamentous bacteria capable of sulfide oxidation via long distance electron transfer.</title>
        <authorList>
            <person name="Thorup C."/>
            <person name="Bjerg J.T."/>
            <person name="Schreiber L."/>
            <person name="Nielsen L.P."/>
            <person name="Kjeldsen K.U."/>
            <person name="Boesen T."/>
            <person name="Boggild A."/>
            <person name="Meysman F."/>
            <person name="Geelhoed J."/>
            <person name="Schramm A."/>
        </authorList>
    </citation>
    <scope>NUCLEOTIDE SEQUENCE [LARGE SCALE GENOMIC DNA]</scope>
    <source>
        <strain evidence="7">GS</strain>
    </source>
</reference>
<dbReference type="PANTHER" id="PTHR24960:SF79">
    <property type="entry name" value="PHOTOSYSTEM I IRON-SULFUR CENTER"/>
    <property type="match status" value="1"/>
</dbReference>
<accession>A0A521G363</accession>
<keyword evidence="3" id="KW-0677">Repeat</keyword>
<keyword evidence="8" id="KW-1185">Reference proteome</keyword>
<dbReference type="Pfam" id="PF12838">
    <property type="entry name" value="Fer4_7"/>
    <property type="match status" value="1"/>
</dbReference>
<keyword evidence="1" id="KW-0004">4Fe-4S</keyword>
<feature type="domain" description="4Fe-4S ferredoxin-type" evidence="6">
    <location>
        <begin position="139"/>
        <end position="168"/>
    </location>
</feature>
<dbReference type="Gene3D" id="3.30.70.20">
    <property type="match status" value="2"/>
</dbReference>
<dbReference type="AlphaFoldDB" id="A0A521G363"/>
<evidence type="ECO:0000256" key="2">
    <source>
        <dbReference type="ARBA" id="ARBA00022723"/>
    </source>
</evidence>
<dbReference type="PANTHER" id="PTHR24960">
    <property type="entry name" value="PHOTOSYSTEM I IRON-SULFUR CENTER-RELATED"/>
    <property type="match status" value="1"/>
</dbReference>
<comment type="caution">
    <text evidence="7">The sequence shown here is derived from an EMBL/GenBank/DDBJ whole genome shotgun (WGS) entry which is preliminary data.</text>
</comment>
<gene>
    <name evidence="7" type="ORF">CDV28_10619</name>
</gene>
<evidence type="ECO:0000313" key="7">
    <source>
        <dbReference type="EMBL" id="TAA75464.1"/>
    </source>
</evidence>
<sequence length="172" mass="18603">MSLTSFLASKCFEYLLKEETSTVQQKTMPLYPPWSVAGKDFRALCDGCGNCAAACGNRIIVIGKDSFPAVDFTQGSCTFCGDCARSCPTGALQFEAEKAPWHLRVRIAETCLLRSQMLCLTCVEQCETGAIRLPQIEGQLPQITAEHCNGCGYCCRPCPVGAISLVTINDGE</sequence>
<dbReference type="InterPro" id="IPR050157">
    <property type="entry name" value="PSI_iron-sulfur_center"/>
</dbReference>
<evidence type="ECO:0000256" key="3">
    <source>
        <dbReference type="ARBA" id="ARBA00022737"/>
    </source>
</evidence>
<dbReference type="NCBIfam" id="TIGR00402">
    <property type="entry name" value="napF"/>
    <property type="match status" value="1"/>
</dbReference>
<keyword evidence="5" id="KW-0411">Iron-sulfur</keyword>
<dbReference type="PROSITE" id="PS51379">
    <property type="entry name" value="4FE4S_FER_2"/>
    <property type="match status" value="3"/>
</dbReference>
<feature type="domain" description="4Fe-4S ferredoxin-type" evidence="6">
    <location>
        <begin position="68"/>
        <end position="97"/>
    </location>
</feature>
<dbReference type="GO" id="GO:0051539">
    <property type="term" value="F:4 iron, 4 sulfur cluster binding"/>
    <property type="evidence" value="ECO:0007669"/>
    <property type="project" value="UniProtKB-KW"/>
</dbReference>
<dbReference type="InterPro" id="IPR017896">
    <property type="entry name" value="4Fe4S_Fe-S-bd"/>
</dbReference>
<dbReference type="EMBL" id="NQJD01000006">
    <property type="protein sequence ID" value="TAA75464.1"/>
    <property type="molecule type" value="Genomic_DNA"/>
</dbReference>
<name>A0A521G363_9BACT</name>
<dbReference type="CDD" id="cd10564">
    <property type="entry name" value="NapF_like"/>
    <property type="match status" value="1"/>
</dbReference>
<dbReference type="InterPro" id="IPR017900">
    <property type="entry name" value="4Fe4S_Fe_S_CS"/>
</dbReference>
<evidence type="ECO:0000256" key="5">
    <source>
        <dbReference type="ARBA" id="ARBA00023014"/>
    </source>
</evidence>
<dbReference type="Proteomes" id="UP000316238">
    <property type="component" value="Unassembled WGS sequence"/>
</dbReference>
<dbReference type="SUPFAM" id="SSF54862">
    <property type="entry name" value="4Fe-4S ferredoxins"/>
    <property type="match status" value="1"/>
</dbReference>
<protein>
    <submittedName>
        <fullName evidence="7">Periplasmic nitrate reductase maturation protein NapF</fullName>
    </submittedName>
</protein>
<evidence type="ECO:0000256" key="4">
    <source>
        <dbReference type="ARBA" id="ARBA00023004"/>
    </source>
</evidence>
<keyword evidence="4" id="KW-0408">Iron</keyword>
<dbReference type="PROSITE" id="PS00198">
    <property type="entry name" value="4FE4S_FER_1"/>
    <property type="match status" value="1"/>
</dbReference>
<evidence type="ECO:0000259" key="6">
    <source>
        <dbReference type="PROSITE" id="PS51379"/>
    </source>
</evidence>
<dbReference type="InterPro" id="IPR004496">
    <property type="entry name" value="NapF"/>
</dbReference>
<dbReference type="GO" id="GO:0046872">
    <property type="term" value="F:metal ion binding"/>
    <property type="evidence" value="ECO:0007669"/>
    <property type="project" value="UniProtKB-KW"/>
</dbReference>
<proteinExistence type="predicted"/>
<keyword evidence="2" id="KW-0479">Metal-binding</keyword>